<reference evidence="6" key="1">
    <citation type="submission" date="2015-02" db="EMBL/GenBank/DDBJ databases">
        <title>Description and complete genome sequence of the first cultured representative of the subdivision 5 of the Verrucomicrobia phylum.</title>
        <authorList>
            <person name="Spring S."/>
            <person name="Bunk B."/>
            <person name="Sproer C."/>
            <person name="Klenk H.-P."/>
        </authorList>
    </citation>
    <scope>NUCLEOTIDE SEQUENCE [LARGE SCALE GENOMIC DNA]</scope>
    <source>
        <strain evidence="6">L21-Fru-AB</strain>
    </source>
</reference>
<dbReference type="GO" id="GO:0008233">
    <property type="term" value="F:peptidase activity"/>
    <property type="evidence" value="ECO:0007669"/>
    <property type="project" value="UniProtKB-KW"/>
</dbReference>
<sequence length="714" mass="76594">MTNDTSKASMCATRFVTIGAALQFALAVAWLSVGRKTGAAGCFPGAVLAIAGGALWGHVALMLHWRRKVTGLEADLARKPDVTANRWGDSDNTTDPALLIKGAREWAELMQRIGQPVLSALAGGTLLYTSRSLIGDMSSSGFPIAHSQTVAGLVVSAVLALLCFAVLVFMSHVARSGEGPRIRDGLGWWHVHVWAGVLLCAGFAGQLVGWHLPHRLAATVANVAAALIGIELLAGAVLGCIRPRSKSVEPPPAFSSRLLVAVTGAEGLRAGIVDALDYQFGFAVSQTTLPRLAGRAAGPLFIGLGSVLVLLSCIVIVEPSEHAVILRFGRYRPGLLGPGLHLKAPWPVDVAVVENTGRIRRTHVGSHSAEAGQDVYRPDVPILWANLHGLSEESLMIVAPPADIAGGSAPPDSTGSPTDRKRPPTVSLIGGDVCVEYRIRDLGLYVRSFRDPEATFRAVAETAASRELFRHEIDSLLGAGRNEAAERMAASIQDEVDDLQLGIEVLHVGMSGIHPPQQTASAFHDTVIARQRRETSIQNAESHATHLLVEAFGDEQRAKDLLASMVNSETQSRADVPEQSGNALPSAGSQEALLEQGGGRVAGIFADALAYRWGRELEEAGKAERFRREIALLRIGPTMYPVWRTMTTMENGMRNSRKYVLLSQRDRSVLRFNFAGFEDGVGWLDEAAEFDIQRGGPGRSSSPETDLDEEMYDR</sequence>
<feature type="transmembrane region" description="Helical" evidence="3">
    <location>
        <begin position="216"/>
        <end position="241"/>
    </location>
</feature>
<dbReference type="Pfam" id="PF01145">
    <property type="entry name" value="Band_7"/>
    <property type="match status" value="1"/>
</dbReference>
<dbReference type="OrthoDB" id="9812991at2"/>
<feature type="transmembrane region" description="Helical" evidence="3">
    <location>
        <begin position="113"/>
        <end position="130"/>
    </location>
</feature>
<feature type="transmembrane region" description="Helical" evidence="3">
    <location>
        <begin position="150"/>
        <end position="170"/>
    </location>
</feature>
<feature type="transmembrane region" description="Helical" evidence="3">
    <location>
        <begin position="12"/>
        <end position="31"/>
    </location>
</feature>
<evidence type="ECO:0000256" key="3">
    <source>
        <dbReference type="SAM" id="Phobius"/>
    </source>
</evidence>
<feature type="transmembrane region" description="Helical" evidence="3">
    <location>
        <begin position="43"/>
        <end position="63"/>
    </location>
</feature>
<comment type="subcellular location">
    <subcellularLocation>
        <location evidence="1">Membrane</location>
        <topology evidence="1">Single-pass membrane protein</topology>
    </subcellularLocation>
</comment>
<evidence type="ECO:0000313" key="6">
    <source>
        <dbReference type="Proteomes" id="UP000035268"/>
    </source>
</evidence>
<dbReference type="InterPro" id="IPR036013">
    <property type="entry name" value="Band_7/SPFH_dom_sf"/>
</dbReference>
<evidence type="ECO:0000259" key="4">
    <source>
        <dbReference type="SMART" id="SM00244"/>
    </source>
</evidence>
<protein>
    <submittedName>
        <fullName evidence="5">Modulator of FtsH protease HflK</fullName>
    </submittedName>
</protein>
<proteinExistence type="predicted"/>
<evidence type="ECO:0000313" key="5">
    <source>
        <dbReference type="EMBL" id="AKJ64805.1"/>
    </source>
</evidence>
<feature type="transmembrane region" description="Helical" evidence="3">
    <location>
        <begin position="191"/>
        <end position="210"/>
    </location>
</feature>
<dbReference type="PANTHER" id="PTHR43327">
    <property type="entry name" value="STOMATIN-LIKE PROTEIN 2, MITOCHONDRIAL"/>
    <property type="match status" value="1"/>
</dbReference>
<feature type="region of interest" description="Disordered" evidence="2">
    <location>
        <begin position="692"/>
        <end position="714"/>
    </location>
</feature>
<dbReference type="RefSeq" id="WP_052882098.1">
    <property type="nucleotide sequence ID" value="NZ_CP010904.1"/>
</dbReference>
<dbReference type="AlphaFoldDB" id="A0A0G3EJ53"/>
<dbReference type="InterPro" id="IPR050710">
    <property type="entry name" value="Band7/mec-2_domain"/>
</dbReference>
<dbReference type="SUPFAM" id="SSF117892">
    <property type="entry name" value="Band 7/SPFH domain"/>
    <property type="match status" value="1"/>
</dbReference>
<keyword evidence="6" id="KW-1185">Reference proteome</keyword>
<evidence type="ECO:0000256" key="1">
    <source>
        <dbReference type="ARBA" id="ARBA00004167"/>
    </source>
</evidence>
<keyword evidence="3" id="KW-1133">Transmembrane helix</keyword>
<dbReference type="KEGG" id="vbl:L21SP4_01562"/>
<feature type="domain" description="Band 7" evidence="4">
    <location>
        <begin position="312"/>
        <end position="527"/>
    </location>
</feature>
<keyword evidence="5" id="KW-0645">Protease</keyword>
<keyword evidence="3" id="KW-0812">Transmembrane</keyword>
<organism evidence="5 6">
    <name type="scientific">Kiritimatiella glycovorans</name>
    <dbReference type="NCBI Taxonomy" id="1307763"/>
    <lineage>
        <taxon>Bacteria</taxon>
        <taxon>Pseudomonadati</taxon>
        <taxon>Kiritimatiellota</taxon>
        <taxon>Kiritimatiellia</taxon>
        <taxon>Kiritimatiellales</taxon>
        <taxon>Kiritimatiellaceae</taxon>
        <taxon>Kiritimatiella</taxon>
    </lineage>
</organism>
<reference evidence="5 6" key="2">
    <citation type="journal article" date="2016" name="ISME J.">
        <title>Characterization of the first cultured representative of Verrucomicrobia subdivision 5 indicates the proposal of a novel phylum.</title>
        <authorList>
            <person name="Spring S."/>
            <person name="Bunk B."/>
            <person name="Sproer C."/>
            <person name="Schumann P."/>
            <person name="Rohde M."/>
            <person name="Tindall B.J."/>
            <person name="Klenk H.P."/>
        </authorList>
    </citation>
    <scope>NUCLEOTIDE SEQUENCE [LARGE SCALE GENOMIC DNA]</scope>
    <source>
        <strain evidence="5 6">L21-Fru-AB</strain>
    </source>
</reference>
<dbReference type="PANTHER" id="PTHR43327:SF2">
    <property type="entry name" value="MODULATOR OF FTSH PROTEASE HFLK"/>
    <property type="match status" value="1"/>
</dbReference>
<dbReference type="Proteomes" id="UP000035268">
    <property type="component" value="Chromosome"/>
</dbReference>
<accession>A0A0G3EJ53</accession>
<dbReference type="GO" id="GO:0006508">
    <property type="term" value="P:proteolysis"/>
    <property type="evidence" value="ECO:0007669"/>
    <property type="project" value="UniProtKB-KW"/>
</dbReference>
<evidence type="ECO:0000256" key="2">
    <source>
        <dbReference type="SAM" id="MobiDB-lite"/>
    </source>
</evidence>
<dbReference type="GO" id="GO:0016020">
    <property type="term" value="C:membrane"/>
    <property type="evidence" value="ECO:0007669"/>
    <property type="project" value="UniProtKB-SubCell"/>
</dbReference>
<keyword evidence="3" id="KW-0472">Membrane</keyword>
<feature type="region of interest" description="Disordered" evidence="2">
    <location>
        <begin position="402"/>
        <end position="425"/>
    </location>
</feature>
<feature type="transmembrane region" description="Helical" evidence="3">
    <location>
        <begin position="296"/>
        <end position="317"/>
    </location>
</feature>
<dbReference type="EMBL" id="CP010904">
    <property type="protein sequence ID" value="AKJ64805.1"/>
    <property type="molecule type" value="Genomic_DNA"/>
</dbReference>
<gene>
    <name evidence="5" type="primary">hflK_3</name>
    <name evidence="5" type="ORF">L21SP4_01562</name>
</gene>
<feature type="compositionally biased region" description="Acidic residues" evidence="2">
    <location>
        <begin position="705"/>
        <end position="714"/>
    </location>
</feature>
<dbReference type="STRING" id="1307763.L21SP4_01562"/>
<dbReference type="SMART" id="SM00244">
    <property type="entry name" value="PHB"/>
    <property type="match status" value="1"/>
</dbReference>
<dbReference type="InterPro" id="IPR001107">
    <property type="entry name" value="Band_7"/>
</dbReference>
<keyword evidence="5" id="KW-0378">Hydrolase</keyword>
<dbReference type="Gene3D" id="3.30.479.30">
    <property type="entry name" value="Band 7 domain"/>
    <property type="match status" value="1"/>
</dbReference>
<name>A0A0G3EJ53_9BACT</name>